<evidence type="ECO:0000256" key="3">
    <source>
        <dbReference type="ARBA" id="ARBA00022989"/>
    </source>
</evidence>
<dbReference type="InterPro" id="IPR033308">
    <property type="entry name" value="PGAP5/Cdc1/Ted1"/>
</dbReference>
<comment type="subcellular location">
    <subcellularLocation>
        <location evidence="1">Membrane</location>
        <topology evidence="1">Multi-pass membrane protein</topology>
    </subcellularLocation>
</comment>
<evidence type="ECO:0000256" key="4">
    <source>
        <dbReference type="ARBA" id="ARBA00023136"/>
    </source>
</evidence>
<name>A0A1E3PX33_LIPST</name>
<reference evidence="7 8" key="1">
    <citation type="journal article" date="2016" name="Proc. Natl. Acad. Sci. U.S.A.">
        <title>Comparative genomics of biotechnologically important yeasts.</title>
        <authorList>
            <person name="Riley R."/>
            <person name="Haridas S."/>
            <person name="Wolfe K.H."/>
            <person name="Lopes M.R."/>
            <person name="Hittinger C.T."/>
            <person name="Goeker M."/>
            <person name="Salamov A.A."/>
            <person name="Wisecaver J.H."/>
            <person name="Long T.M."/>
            <person name="Calvey C.H."/>
            <person name="Aerts A.L."/>
            <person name="Barry K.W."/>
            <person name="Choi C."/>
            <person name="Clum A."/>
            <person name="Coughlan A.Y."/>
            <person name="Deshpande S."/>
            <person name="Douglass A.P."/>
            <person name="Hanson S.J."/>
            <person name="Klenk H.-P."/>
            <person name="LaButti K.M."/>
            <person name="Lapidus A."/>
            <person name="Lindquist E.A."/>
            <person name="Lipzen A.M."/>
            <person name="Meier-Kolthoff J.P."/>
            <person name="Ohm R.A."/>
            <person name="Otillar R.P."/>
            <person name="Pangilinan J.L."/>
            <person name="Peng Y."/>
            <person name="Rokas A."/>
            <person name="Rosa C.A."/>
            <person name="Scheuner C."/>
            <person name="Sibirny A.A."/>
            <person name="Slot J.C."/>
            <person name="Stielow J.B."/>
            <person name="Sun H."/>
            <person name="Kurtzman C.P."/>
            <person name="Blackwell M."/>
            <person name="Grigoriev I.V."/>
            <person name="Jeffries T.W."/>
        </authorList>
    </citation>
    <scope>NUCLEOTIDE SEQUENCE [LARGE SCALE GENOMIC DNA]</scope>
    <source>
        <strain evidence="7 8">NRRL Y-11557</strain>
    </source>
</reference>
<proteinExistence type="predicted"/>
<sequence length="472" mass="53486">MLRRHPALAPSSQLTDYLLTTRTLQYIVVGLSFFVVVPLVTYTFYYPSFHSDICSWPSASRSPRDLRLLLFGDPQIRGADKSSSLRTRLDIFGNDHYLGHIYSTLLPRLRPSHVIVVGDLFSSQWISDEEFDLRTRRYKNRIFRHPSLYDTPTPVFLNLSGNHDIGYAHDVTDSRVRRFEKHFGQLNFVVTGDDFRIIGFNSMSLDGSLDDDDKGQASFTRDVRNFLEEQMKVNFIGTTILATHVPLHKQGGICIDQPYFTYYGEKSEQLIREQNMLSEESSQWLLNGFFGEGRARHGVIINGHDHDGCLVRHTMVKGEPRWNVAAIATGDTRYQYDYDNSDSSGVLEVTVRSMMGEYGGNVGLLKGTWNAAREDYIFTFSLCPFGKQHIWWATYVIAIICACASVIAFIGLPFLDEKTRGVFITGTMKPPILNCDPISHKSRNTIPVSPPTSGRQTPVNFFFSGGKAQKID</sequence>
<feature type="domain" description="Calcineurin-like phosphoesterase" evidence="6">
    <location>
        <begin position="67"/>
        <end position="258"/>
    </location>
</feature>
<dbReference type="GO" id="GO:0016020">
    <property type="term" value="C:membrane"/>
    <property type="evidence" value="ECO:0007669"/>
    <property type="project" value="UniProtKB-SubCell"/>
</dbReference>
<dbReference type="InterPro" id="IPR029052">
    <property type="entry name" value="Metallo-depent_PP-like"/>
</dbReference>
<evidence type="ECO:0000256" key="1">
    <source>
        <dbReference type="ARBA" id="ARBA00004141"/>
    </source>
</evidence>
<dbReference type="Gene3D" id="3.60.21.10">
    <property type="match status" value="1"/>
</dbReference>
<feature type="transmembrane region" description="Helical" evidence="5">
    <location>
        <begin position="390"/>
        <end position="415"/>
    </location>
</feature>
<accession>A0A1E3PX33</accession>
<evidence type="ECO:0000259" key="6">
    <source>
        <dbReference type="Pfam" id="PF00149"/>
    </source>
</evidence>
<dbReference type="AlphaFoldDB" id="A0A1E3PX33"/>
<dbReference type="EMBL" id="KV454302">
    <property type="protein sequence ID" value="ODQ69858.1"/>
    <property type="molecule type" value="Genomic_DNA"/>
</dbReference>
<dbReference type="GO" id="GO:0006888">
    <property type="term" value="P:endoplasmic reticulum to Golgi vesicle-mediated transport"/>
    <property type="evidence" value="ECO:0007669"/>
    <property type="project" value="EnsemblFungi"/>
</dbReference>
<dbReference type="OrthoDB" id="9984693at2759"/>
<dbReference type="SUPFAM" id="SSF56300">
    <property type="entry name" value="Metallo-dependent phosphatases"/>
    <property type="match status" value="1"/>
</dbReference>
<evidence type="ECO:0000313" key="8">
    <source>
        <dbReference type="Proteomes" id="UP000094385"/>
    </source>
</evidence>
<organism evidence="7 8">
    <name type="scientific">Lipomyces starkeyi NRRL Y-11557</name>
    <dbReference type="NCBI Taxonomy" id="675824"/>
    <lineage>
        <taxon>Eukaryota</taxon>
        <taxon>Fungi</taxon>
        <taxon>Dikarya</taxon>
        <taxon>Ascomycota</taxon>
        <taxon>Saccharomycotina</taxon>
        <taxon>Lipomycetes</taxon>
        <taxon>Lipomycetales</taxon>
        <taxon>Lipomycetaceae</taxon>
        <taxon>Lipomyces</taxon>
    </lineage>
</organism>
<feature type="transmembrane region" description="Helical" evidence="5">
    <location>
        <begin position="26"/>
        <end position="45"/>
    </location>
</feature>
<evidence type="ECO:0000313" key="7">
    <source>
        <dbReference type="EMBL" id="ODQ69858.1"/>
    </source>
</evidence>
<keyword evidence="2 5" id="KW-0812">Transmembrane</keyword>
<gene>
    <name evidence="7" type="ORF">LIPSTDRAFT_75505</name>
</gene>
<evidence type="ECO:0000256" key="2">
    <source>
        <dbReference type="ARBA" id="ARBA00022692"/>
    </source>
</evidence>
<dbReference type="GO" id="GO:0016787">
    <property type="term" value="F:hydrolase activity"/>
    <property type="evidence" value="ECO:0007669"/>
    <property type="project" value="InterPro"/>
</dbReference>
<dbReference type="PANTHER" id="PTHR13315:SF1">
    <property type="entry name" value="PROTEIN TED1"/>
    <property type="match status" value="1"/>
</dbReference>
<dbReference type="GO" id="GO:0005783">
    <property type="term" value="C:endoplasmic reticulum"/>
    <property type="evidence" value="ECO:0007669"/>
    <property type="project" value="TreeGrafter"/>
</dbReference>
<keyword evidence="8" id="KW-1185">Reference proteome</keyword>
<dbReference type="Pfam" id="PF00149">
    <property type="entry name" value="Metallophos"/>
    <property type="match status" value="1"/>
</dbReference>
<dbReference type="STRING" id="675824.A0A1E3PX33"/>
<protein>
    <recommendedName>
        <fullName evidence="6">Calcineurin-like phosphoesterase domain-containing protein</fullName>
    </recommendedName>
</protein>
<dbReference type="GO" id="GO:0006506">
    <property type="term" value="P:GPI anchor biosynthetic process"/>
    <property type="evidence" value="ECO:0007669"/>
    <property type="project" value="InterPro"/>
</dbReference>
<dbReference type="InterPro" id="IPR004843">
    <property type="entry name" value="Calcineurin-like_PHP"/>
</dbReference>
<evidence type="ECO:0000256" key="5">
    <source>
        <dbReference type="SAM" id="Phobius"/>
    </source>
</evidence>
<keyword evidence="4 5" id="KW-0472">Membrane</keyword>
<dbReference type="PANTHER" id="PTHR13315">
    <property type="entry name" value="METALLO PHOSPHOESTERASE RELATED"/>
    <property type="match status" value="1"/>
</dbReference>
<dbReference type="Proteomes" id="UP000094385">
    <property type="component" value="Unassembled WGS sequence"/>
</dbReference>
<keyword evidence="3 5" id="KW-1133">Transmembrane helix</keyword>